<sequence>MTAASRERAALVETMRAAGPDAPTLCGDWTTRDLAAHLVIRERRPDAGAGILIPALADYTARKQKQLADSTEWPDLLQMVASGPPLYSPLKLLDPLVNTMEMFIHHEDVRRAAPEWEPRELDDDLMSALRRQVRFAAMVSLGRAPVSVILQDTAGATLASVGKGPRCVITGSPAEMLLFLSGRDAARLDFAGDDDVVEQVKRARRQL</sequence>
<reference evidence="3 4" key="1">
    <citation type="submission" date="2017-10" db="EMBL/GenBank/DDBJ databases">
        <title>The new phylogeny of genus Mycobacterium.</title>
        <authorList>
            <person name="Tortoli E."/>
            <person name="Trovato A."/>
            <person name="Cirillo D.M."/>
        </authorList>
    </citation>
    <scope>NUCLEOTIDE SEQUENCE [LARGE SCALE GENOMIC DNA]</scope>
    <source>
        <strain evidence="3 4">CCUG37673</strain>
    </source>
</reference>
<dbReference type="RefSeq" id="WP_097938650.1">
    <property type="nucleotide sequence ID" value="NZ_BLKS01000001.1"/>
</dbReference>
<dbReference type="Pfam" id="PF11716">
    <property type="entry name" value="MDMPI_N"/>
    <property type="match status" value="1"/>
</dbReference>
<protein>
    <submittedName>
        <fullName evidence="3">TIGR03085 family protein</fullName>
    </submittedName>
</protein>
<organism evidence="3 4">
    <name type="scientific">Mycolicibacterium agri</name>
    <name type="common">Mycobacterium agri</name>
    <dbReference type="NCBI Taxonomy" id="36811"/>
    <lineage>
        <taxon>Bacteria</taxon>
        <taxon>Bacillati</taxon>
        <taxon>Actinomycetota</taxon>
        <taxon>Actinomycetes</taxon>
        <taxon>Mycobacteriales</taxon>
        <taxon>Mycobacteriaceae</taxon>
        <taxon>Mycolicibacterium</taxon>
    </lineage>
</organism>
<evidence type="ECO:0000313" key="3">
    <source>
        <dbReference type="EMBL" id="PEG41428.1"/>
    </source>
</evidence>
<evidence type="ECO:0000313" key="4">
    <source>
        <dbReference type="Proteomes" id="UP000220914"/>
    </source>
</evidence>
<dbReference type="SUPFAM" id="SSF109854">
    <property type="entry name" value="DinB/YfiT-like putative metalloenzymes"/>
    <property type="match status" value="1"/>
</dbReference>
<dbReference type="OrthoDB" id="3268903at2"/>
<dbReference type="GO" id="GO:0046872">
    <property type="term" value="F:metal ion binding"/>
    <property type="evidence" value="ECO:0007669"/>
    <property type="project" value="InterPro"/>
</dbReference>
<evidence type="ECO:0000259" key="1">
    <source>
        <dbReference type="Pfam" id="PF11716"/>
    </source>
</evidence>
<dbReference type="EMBL" id="PDCP01000006">
    <property type="protein sequence ID" value="PEG41428.1"/>
    <property type="molecule type" value="Genomic_DNA"/>
</dbReference>
<dbReference type="EMBL" id="BLKS01000001">
    <property type="protein sequence ID" value="GFG53014.1"/>
    <property type="molecule type" value="Genomic_DNA"/>
</dbReference>
<dbReference type="InterPro" id="IPR017517">
    <property type="entry name" value="Maleyloyr_isom"/>
</dbReference>
<dbReference type="NCBIfam" id="TIGR03083">
    <property type="entry name" value="maleylpyruvate isomerase family mycothiol-dependent enzyme"/>
    <property type="match status" value="1"/>
</dbReference>
<evidence type="ECO:0000313" key="2">
    <source>
        <dbReference type="EMBL" id="GFG53014.1"/>
    </source>
</evidence>
<accession>A0A2A7ND70</accession>
<proteinExistence type="predicted"/>
<comment type="caution">
    <text evidence="3">The sequence shown here is derived from an EMBL/GenBank/DDBJ whole genome shotgun (WGS) entry which is preliminary data.</text>
</comment>
<dbReference type="AlphaFoldDB" id="A0A2A7ND70"/>
<feature type="domain" description="Mycothiol-dependent maleylpyruvate isomerase metal-binding" evidence="1">
    <location>
        <begin position="3"/>
        <end position="44"/>
    </location>
</feature>
<evidence type="ECO:0000313" key="5">
    <source>
        <dbReference type="Proteomes" id="UP000465302"/>
    </source>
</evidence>
<dbReference type="InterPro" id="IPR017519">
    <property type="entry name" value="CHP03085"/>
</dbReference>
<reference evidence="2" key="3">
    <citation type="submission" date="2020-02" db="EMBL/GenBank/DDBJ databases">
        <authorList>
            <person name="Matsumoto Y."/>
            <person name="Motooka D."/>
            <person name="Nakamura S."/>
        </authorList>
    </citation>
    <scope>NUCLEOTIDE SEQUENCE</scope>
    <source>
        <strain evidence="2">JCM 6377</strain>
    </source>
</reference>
<dbReference type="NCBIfam" id="TIGR03085">
    <property type="entry name" value="TIGR03085 family metal-binding protein"/>
    <property type="match status" value="1"/>
</dbReference>
<dbReference type="Proteomes" id="UP000465302">
    <property type="component" value="Unassembled WGS sequence"/>
</dbReference>
<dbReference type="InterPro" id="IPR034660">
    <property type="entry name" value="DinB/YfiT-like"/>
</dbReference>
<dbReference type="InterPro" id="IPR024344">
    <property type="entry name" value="MDMPI_metal-binding"/>
</dbReference>
<gene>
    <name evidence="3" type="ORF">CQY20_05065</name>
    <name evidence="2" type="ORF">MAGR_44550</name>
</gene>
<reference evidence="2 5" key="2">
    <citation type="journal article" date="2019" name="Emerg. Microbes Infect.">
        <title>Comprehensive subspecies identification of 175 nontuberculous mycobacteria species based on 7547 genomic profiles.</title>
        <authorList>
            <person name="Matsumoto Y."/>
            <person name="Kinjo T."/>
            <person name="Motooka D."/>
            <person name="Nabeya D."/>
            <person name="Jung N."/>
            <person name="Uechi K."/>
            <person name="Horii T."/>
            <person name="Iida T."/>
            <person name="Fujita J."/>
            <person name="Nakamura S."/>
        </authorList>
    </citation>
    <scope>NUCLEOTIDE SEQUENCE [LARGE SCALE GENOMIC DNA]</scope>
    <source>
        <strain evidence="2 5">JCM 6377</strain>
    </source>
</reference>
<keyword evidence="4" id="KW-1185">Reference proteome</keyword>
<name>A0A2A7ND70_MYCAG</name>
<dbReference type="Proteomes" id="UP000220914">
    <property type="component" value="Unassembled WGS sequence"/>
</dbReference>